<sequence length="93" mass="10685">MYNFQYFDFVELFAQVQEQFLGLNLLFQILILIGLGLMTYGIFALIYQVIKAAFTLVFEVVKQSFNLAITVIKSLGVIFSSVFDPRPKYEVEA</sequence>
<dbReference type="EMBL" id="CP042905">
    <property type="protein sequence ID" value="QEE18022.1"/>
    <property type="molecule type" value="Genomic_DNA"/>
</dbReference>
<reference evidence="2 3" key="2">
    <citation type="journal article" date="2024" name="Int. J. Syst. Evol. Microbiol.">
        <title>Promethearchaeum syntrophicum gen. nov., sp. nov., an anaerobic, obligately syntrophic archaeon, the first isolate of the lineage 'Asgard' archaea, and proposal of the new archaeal phylum Promethearchaeota phyl. nov. and kingdom Promethearchaeati regn. nov.</title>
        <authorList>
            <person name="Imachi H."/>
            <person name="Nobu M.K."/>
            <person name="Kato S."/>
            <person name="Takaki Y."/>
            <person name="Miyazaki M."/>
            <person name="Miyata M."/>
            <person name="Ogawara M."/>
            <person name="Saito Y."/>
            <person name="Sakai S."/>
            <person name="Tahara Y.O."/>
            <person name="Takano Y."/>
            <person name="Tasumi E."/>
            <person name="Uematsu K."/>
            <person name="Yoshimura T."/>
            <person name="Itoh T."/>
            <person name="Ohkuma M."/>
            <person name="Takai K."/>
        </authorList>
    </citation>
    <scope>NUCLEOTIDE SEQUENCE [LARGE SCALE GENOMIC DNA]</scope>
    <source>
        <strain evidence="2 3">MK-D1</strain>
    </source>
</reference>
<keyword evidence="1" id="KW-1133">Transmembrane helix</keyword>
<dbReference type="AlphaFoldDB" id="A0A5B9DFY5"/>
<dbReference type="Proteomes" id="UP000321408">
    <property type="component" value="Chromosome"/>
</dbReference>
<protein>
    <submittedName>
        <fullName evidence="2">Uncharacterized protein</fullName>
    </submittedName>
</protein>
<evidence type="ECO:0000256" key="1">
    <source>
        <dbReference type="SAM" id="Phobius"/>
    </source>
</evidence>
<keyword evidence="1" id="KW-0812">Transmembrane</keyword>
<dbReference type="RefSeq" id="WP_147664913.1">
    <property type="nucleotide sequence ID" value="NZ_CP042905.2"/>
</dbReference>
<gene>
    <name evidence="2" type="ORF">DSAG12_03860</name>
</gene>
<name>A0A5B9DFY5_9ARCH</name>
<feature type="transmembrane region" description="Helical" evidence="1">
    <location>
        <begin position="20"/>
        <end position="43"/>
    </location>
</feature>
<keyword evidence="1" id="KW-0472">Membrane</keyword>
<reference evidence="2 3" key="1">
    <citation type="journal article" date="2020" name="Nature">
        <title>Isolation of an archaeon at the prokaryote-eukaryote interface.</title>
        <authorList>
            <person name="Imachi H."/>
            <person name="Nobu M.K."/>
            <person name="Nakahara N."/>
            <person name="Morono Y."/>
            <person name="Ogawara M."/>
            <person name="Takaki Y."/>
            <person name="Takano Y."/>
            <person name="Uematsu K."/>
            <person name="Ikuta T."/>
            <person name="Ito M."/>
            <person name="Matsui Y."/>
            <person name="Miyazaki M."/>
            <person name="Murata K."/>
            <person name="Saito Y."/>
            <person name="Sakai S."/>
            <person name="Song C."/>
            <person name="Tasumi E."/>
            <person name="Yamanaka Y."/>
            <person name="Yamaguchi T."/>
            <person name="Kamagata Y."/>
            <person name="Tamaki H."/>
            <person name="Takai K."/>
        </authorList>
    </citation>
    <scope>NUCLEOTIDE SEQUENCE [LARGE SCALE GENOMIC DNA]</scope>
    <source>
        <strain evidence="2 3">MK-D1</strain>
    </source>
</reference>
<accession>A0A5B9DFY5</accession>
<organism evidence="2 3">
    <name type="scientific">Promethearchaeum syntrophicum</name>
    <dbReference type="NCBI Taxonomy" id="2594042"/>
    <lineage>
        <taxon>Archaea</taxon>
        <taxon>Promethearchaeati</taxon>
        <taxon>Promethearchaeota</taxon>
        <taxon>Promethearchaeia</taxon>
        <taxon>Promethearchaeales</taxon>
        <taxon>Promethearchaeaceae</taxon>
        <taxon>Promethearchaeum</taxon>
    </lineage>
</organism>
<proteinExistence type="predicted"/>
<dbReference type="GeneID" id="41331824"/>
<dbReference type="KEGG" id="psyt:DSAG12_03860"/>
<keyword evidence="3" id="KW-1185">Reference proteome</keyword>
<evidence type="ECO:0000313" key="3">
    <source>
        <dbReference type="Proteomes" id="UP000321408"/>
    </source>
</evidence>
<evidence type="ECO:0000313" key="2">
    <source>
        <dbReference type="EMBL" id="QEE18022.1"/>
    </source>
</evidence>